<sequence>MTKENGRKDMDMQKYLDCALEASEIARKLIATAYDENAFKIEIKADATPVTEVDIAVEKAIYDHISKAFPDHGFYGEESGQKNMTSDFIWLIDPIDGTKAFVRRRPMFSCQIALMYKGEIILGVSTAPCFNGGERIYALKGKGAFLEDKKISISDITELSQAVFSSGNLKRLTQDTEKWANYGKLVGQVNSTRGFGDFLQYHFLATGKLDLIVESDVNILDIAALSIIVNEAGGKMTALDGKAIDLEVTTILAATPSLHAKALEILQY</sequence>
<keyword evidence="6" id="KW-1185">Reference proteome</keyword>
<keyword evidence="2" id="KW-0479">Metal-binding</keyword>
<gene>
    <name evidence="5" type="ORF">MMG00_13970</name>
</gene>
<keyword evidence="3" id="KW-0378">Hydrolase</keyword>
<dbReference type="InterPro" id="IPR020583">
    <property type="entry name" value="Inositol_monoP_metal-BS"/>
</dbReference>
<dbReference type="Proteomes" id="UP000829542">
    <property type="component" value="Chromosome"/>
</dbReference>
<evidence type="ECO:0000256" key="4">
    <source>
        <dbReference type="ARBA" id="ARBA00022842"/>
    </source>
</evidence>
<dbReference type="EMBL" id="CP093379">
    <property type="protein sequence ID" value="UNM96279.1"/>
    <property type="molecule type" value="Genomic_DNA"/>
</dbReference>
<dbReference type="SUPFAM" id="SSF56655">
    <property type="entry name" value="Carbohydrate phosphatase"/>
    <property type="match status" value="1"/>
</dbReference>
<protein>
    <submittedName>
        <fullName evidence="5">Inositol-phosphate phosphatase</fullName>
    </submittedName>
</protein>
<evidence type="ECO:0000313" key="5">
    <source>
        <dbReference type="EMBL" id="UNM96279.1"/>
    </source>
</evidence>
<dbReference type="Gene3D" id="3.40.190.80">
    <property type="match status" value="1"/>
</dbReference>
<accession>A0ABY3X052</accession>
<name>A0ABY3X052_9GAMM</name>
<evidence type="ECO:0000256" key="2">
    <source>
        <dbReference type="ARBA" id="ARBA00022723"/>
    </source>
</evidence>
<evidence type="ECO:0000313" key="6">
    <source>
        <dbReference type="Proteomes" id="UP000829542"/>
    </source>
</evidence>
<organism evidence="5 6">
    <name type="scientific">Ignatzschineria rhizosphaerae</name>
    <dbReference type="NCBI Taxonomy" id="2923279"/>
    <lineage>
        <taxon>Bacteria</taxon>
        <taxon>Pseudomonadati</taxon>
        <taxon>Pseudomonadota</taxon>
        <taxon>Gammaproteobacteria</taxon>
        <taxon>Cardiobacteriales</taxon>
        <taxon>Ignatzschineriaceae</taxon>
        <taxon>Ignatzschineria</taxon>
    </lineage>
</organism>
<dbReference type="PRINTS" id="PR00377">
    <property type="entry name" value="IMPHPHTASES"/>
</dbReference>
<dbReference type="PANTHER" id="PTHR20854:SF4">
    <property type="entry name" value="INOSITOL-1-MONOPHOSPHATASE-RELATED"/>
    <property type="match status" value="1"/>
</dbReference>
<dbReference type="InterPro" id="IPR000760">
    <property type="entry name" value="Inositol_monophosphatase-like"/>
</dbReference>
<evidence type="ECO:0000256" key="1">
    <source>
        <dbReference type="ARBA" id="ARBA00009759"/>
    </source>
</evidence>
<comment type="similarity">
    <text evidence="1">Belongs to the inositol monophosphatase superfamily.</text>
</comment>
<dbReference type="Pfam" id="PF00459">
    <property type="entry name" value="Inositol_P"/>
    <property type="match status" value="1"/>
</dbReference>
<dbReference type="PANTHER" id="PTHR20854">
    <property type="entry name" value="INOSITOL MONOPHOSPHATASE"/>
    <property type="match status" value="1"/>
</dbReference>
<keyword evidence="4" id="KW-0460">Magnesium</keyword>
<reference evidence="5 6" key="1">
    <citation type="submission" date="2022-03" db="EMBL/GenBank/DDBJ databases">
        <title>Ignatzschineria rhizosphaerae HR5S32.</title>
        <authorList>
            <person name="Sun J.Q."/>
            <person name="Feng J.Y."/>
        </authorList>
    </citation>
    <scope>NUCLEOTIDE SEQUENCE [LARGE SCALE GENOMIC DNA]</scope>
    <source>
        <strain evidence="5 6">HR5S32</strain>
    </source>
</reference>
<dbReference type="PROSITE" id="PS00629">
    <property type="entry name" value="IMP_1"/>
    <property type="match status" value="1"/>
</dbReference>
<dbReference type="Gene3D" id="3.30.540.10">
    <property type="entry name" value="Fructose-1,6-Bisphosphatase, subunit A, domain 1"/>
    <property type="match status" value="1"/>
</dbReference>
<proteinExistence type="inferred from homology"/>
<evidence type="ECO:0000256" key="3">
    <source>
        <dbReference type="ARBA" id="ARBA00022801"/>
    </source>
</evidence>